<comment type="caution">
    <text evidence="1">The sequence shown here is derived from an EMBL/GenBank/DDBJ whole genome shotgun (WGS) entry which is preliminary data.</text>
</comment>
<reference evidence="1 2" key="1">
    <citation type="submission" date="2018-08" db="EMBL/GenBank/DDBJ databases">
        <title>Genome and evolution of the arbuscular mycorrhizal fungus Diversispora epigaea (formerly Glomus versiforme) and its bacterial endosymbionts.</title>
        <authorList>
            <person name="Sun X."/>
            <person name="Fei Z."/>
            <person name="Harrison M."/>
        </authorList>
    </citation>
    <scope>NUCLEOTIDE SEQUENCE [LARGE SCALE GENOMIC DNA]</scope>
    <source>
        <strain evidence="1 2">IT104</strain>
    </source>
</reference>
<gene>
    <name evidence="1" type="ORF">Glove_86g111</name>
</gene>
<dbReference type="OrthoDB" id="371494at2759"/>
<dbReference type="EMBL" id="PQFF01000082">
    <property type="protein sequence ID" value="RHZ83944.1"/>
    <property type="molecule type" value="Genomic_DNA"/>
</dbReference>
<sequence length="82" mass="9525">MTHKDEILRTKMNNLSSRCEIDEIDGEICEIDCEMDNLDQVDEIIDETVNETINETVDETVDETIDETSKLEVIDYTCCQNY</sequence>
<dbReference type="AlphaFoldDB" id="A0A397JFH5"/>
<proteinExistence type="predicted"/>
<evidence type="ECO:0000313" key="2">
    <source>
        <dbReference type="Proteomes" id="UP000266861"/>
    </source>
</evidence>
<organism evidence="1 2">
    <name type="scientific">Diversispora epigaea</name>
    <dbReference type="NCBI Taxonomy" id="1348612"/>
    <lineage>
        <taxon>Eukaryota</taxon>
        <taxon>Fungi</taxon>
        <taxon>Fungi incertae sedis</taxon>
        <taxon>Mucoromycota</taxon>
        <taxon>Glomeromycotina</taxon>
        <taxon>Glomeromycetes</taxon>
        <taxon>Diversisporales</taxon>
        <taxon>Diversisporaceae</taxon>
        <taxon>Diversispora</taxon>
    </lineage>
</organism>
<name>A0A397JFH5_9GLOM</name>
<dbReference type="Proteomes" id="UP000266861">
    <property type="component" value="Unassembled WGS sequence"/>
</dbReference>
<accession>A0A397JFH5</accession>
<evidence type="ECO:0000313" key="1">
    <source>
        <dbReference type="EMBL" id="RHZ83944.1"/>
    </source>
</evidence>
<keyword evidence="2" id="KW-1185">Reference proteome</keyword>
<protein>
    <submittedName>
        <fullName evidence="1">Uncharacterized protein</fullName>
    </submittedName>
</protein>